<keyword evidence="2" id="KW-1185">Reference proteome</keyword>
<evidence type="ECO:0000313" key="2">
    <source>
        <dbReference type="Proteomes" id="UP000037035"/>
    </source>
</evidence>
<dbReference type="OrthoDB" id="3344688at2759"/>
<protein>
    <submittedName>
        <fullName evidence="1">Polyprotein</fullName>
    </submittedName>
</protein>
<dbReference type="EMBL" id="LAVV01006330">
    <property type="protein sequence ID" value="KNZ60326.1"/>
    <property type="molecule type" value="Genomic_DNA"/>
</dbReference>
<organism evidence="1 2">
    <name type="scientific">Puccinia sorghi</name>
    <dbReference type="NCBI Taxonomy" id="27349"/>
    <lineage>
        <taxon>Eukaryota</taxon>
        <taxon>Fungi</taxon>
        <taxon>Dikarya</taxon>
        <taxon>Basidiomycota</taxon>
        <taxon>Pucciniomycotina</taxon>
        <taxon>Pucciniomycetes</taxon>
        <taxon>Pucciniales</taxon>
        <taxon>Pucciniaceae</taxon>
        <taxon>Puccinia</taxon>
    </lineage>
</organism>
<gene>
    <name evidence="1" type="ORF">VP01_156g4</name>
</gene>
<comment type="caution">
    <text evidence="1">The sequence shown here is derived from an EMBL/GenBank/DDBJ whole genome shotgun (WGS) entry which is preliminary data.</text>
</comment>
<proteinExistence type="predicted"/>
<reference evidence="1 2" key="1">
    <citation type="submission" date="2015-08" db="EMBL/GenBank/DDBJ databases">
        <title>Next Generation Sequencing and Analysis of the Genome of Puccinia sorghi L Schw, the Causal Agent of Maize Common Rust.</title>
        <authorList>
            <person name="Rochi L."/>
            <person name="Burguener G."/>
            <person name="Darino M."/>
            <person name="Turjanski A."/>
            <person name="Kreff E."/>
            <person name="Dieguez M.J."/>
            <person name="Sacco F."/>
        </authorList>
    </citation>
    <scope>NUCLEOTIDE SEQUENCE [LARGE SCALE GENOMIC DNA]</scope>
    <source>
        <strain evidence="1 2">RO10H11247</strain>
    </source>
</reference>
<dbReference type="AlphaFoldDB" id="A0A0L6VHS7"/>
<sequence>MECLSLARTKHFRVHLHWVREKVNSQEISTQYVSTHSNLADFLTKSLCKQKHNACVGGVNLTG</sequence>
<dbReference type="Proteomes" id="UP000037035">
    <property type="component" value="Unassembled WGS sequence"/>
</dbReference>
<name>A0A0L6VHS7_9BASI</name>
<accession>A0A0L6VHS7</accession>
<evidence type="ECO:0000313" key="1">
    <source>
        <dbReference type="EMBL" id="KNZ60326.1"/>
    </source>
</evidence>
<dbReference type="VEuPathDB" id="FungiDB:VP01_156g4"/>